<proteinExistence type="predicted"/>
<dbReference type="InterPro" id="IPR027417">
    <property type="entry name" value="P-loop_NTPase"/>
</dbReference>
<evidence type="ECO:0000259" key="7">
    <source>
        <dbReference type="PROSITE" id="PS50188"/>
    </source>
</evidence>
<dbReference type="InterPro" id="IPR001870">
    <property type="entry name" value="B30.2/SPRY"/>
</dbReference>
<dbReference type="SUPFAM" id="SSF52047">
    <property type="entry name" value="RNI-like"/>
    <property type="match status" value="1"/>
</dbReference>
<dbReference type="InterPro" id="IPR032675">
    <property type="entry name" value="LRR_dom_sf"/>
</dbReference>
<dbReference type="Proteomes" id="UP000694546">
    <property type="component" value="Chromosome 4"/>
</dbReference>
<dbReference type="SMART" id="SM00449">
    <property type="entry name" value="SPRY"/>
    <property type="match status" value="1"/>
</dbReference>
<dbReference type="InterPro" id="IPR029495">
    <property type="entry name" value="NACHT-assoc"/>
</dbReference>
<dbReference type="GO" id="GO:0005737">
    <property type="term" value="C:cytoplasm"/>
    <property type="evidence" value="ECO:0007669"/>
    <property type="project" value="UniProtKB-SubCell"/>
</dbReference>
<evidence type="ECO:0000256" key="3">
    <source>
        <dbReference type="ARBA" id="ARBA00022614"/>
    </source>
</evidence>
<dbReference type="InterPro" id="IPR041075">
    <property type="entry name" value="NOD1/2_WH"/>
</dbReference>
<feature type="domain" description="NACHT" evidence="8">
    <location>
        <begin position="135"/>
        <end position="269"/>
    </location>
</feature>
<dbReference type="PRINTS" id="PR01407">
    <property type="entry name" value="BUTYPHLNCDUF"/>
</dbReference>
<name>A0A8C5AIS6_GADMO</name>
<dbReference type="InterPro" id="IPR051261">
    <property type="entry name" value="NLR"/>
</dbReference>
<dbReference type="InterPro" id="IPR013320">
    <property type="entry name" value="ConA-like_dom_sf"/>
</dbReference>
<dbReference type="InterPro" id="IPR001611">
    <property type="entry name" value="Leu-rich_rpt"/>
</dbReference>
<keyword evidence="10" id="KW-1185">Reference proteome</keyword>
<dbReference type="Pfam" id="PF17776">
    <property type="entry name" value="NLRC4_HD2"/>
    <property type="match status" value="1"/>
</dbReference>
<dbReference type="InterPro" id="IPR041267">
    <property type="entry name" value="NLRP_HD2"/>
</dbReference>
<comment type="subcellular location">
    <subcellularLocation>
        <location evidence="1">Cytoplasm</location>
    </subcellularLocation>
</comment>
<dbReference type="Pfam" id="PF13516">
    <property type="entry name" value="LRR_6"/>
    <property type="match status" value="3"/>
</dbReference>
<dbReference type="OMA" id="QTINLFH"/>
<dbReference type="SUPFAM" id="SSF49899">
    <property type="entry name" value="Concanavalin A-like lectins/glucanases"/>
    <property type="match status" value="1"/>
</dbReference>
<dbReference type="PANTHER" id="PTHR24106">
    <property type="entry name" value="NACHT, LRR AND CARD DOMAINS-CONTAINING"/>
    <property type="match status" value="1"/>
</dbReference>
<sequence>MVKQHFSCVTRVNLTRVRVWCVRTFIVGYEVKWFDPDMKGYGASIRIKNCQRKIKSHLEKKLKCVSEGIPKAGNQTGLNDFFTELFITERESGEVNKEHEVRLIETASRKPAKEETPIKCEDIFQPLPGRDQPIRTIMTTGVAGIGKTIVTQKFTLDWAEGKANHDIHFTFLLTFRELNLLKEKEFSLVELLHHFFIETKEAGICRYERFKVVFILDGLDECRLPLDFQNNQTWTDVKEPSSVDVLLTNLIRGDLLPSARIWITTRPAAANRIPAECVDMVTEVRGFTDPQKEEYFRKRFTEETLANTIISHVKKSRSLHIMCHIPVFCWITATVLEDILKKSQIEEMPKTVTQMYSYFLWVQSIQGDRKYHGRAETDPYWGPESRKIIVSLGKLAFNQLEKGNLIFYEEDLAECDIDIKEASVYSGVFTKIFKEECGMYQDKVFCFVHLSLQEFLAALYVFLTFINNGVNLLSEKPPTSGEDKLLLLYKRAVDKALQSENGQLDLFLRFLLGLSLETNQIVLRGLLGRTGTSSVTNTKTVSYIKEKIDGDLSPERSINLFHCLNELNDRSLVKEIEQYLTSGSLSGKSLSPAQLSALAFILLTSEEELDVFDLKKYSASEEGLLRLLPVVKASKTSLLNGCHLSERCCEALASVLSSDSSRLRELDLSTNDLQDSGVKLLSAGLGSPHCTLETLSLSGCLVTQEGCSSLASALSSNPSHLRELDLSYNHPGDSGAALLSAGLEDPRWRLDTLSVEHGGQLIMSGSPSDACDLTLDPNTANGRLSLSEDNRKVTWVGEDQSYPDHPDRFDFVPQVLGREALTGRCYWEVEWEGWVDIGVTYRGITRRGGGDDSMLGWNNKSWVLHCSAGGYYVRYNGTETDLPLLPAGSTRVGVYLDRPAGSLSFYRVSPGGGGSSDTLTHLHTFCSSFTQEDLLPGVWVVGVGGSASLCRL</sequence>
<keyword evidence="5" id="KW-0547">Nucleotide-binding</keyword>
<evidence type="ECO:0000256" key="1">
    <source>
        <dbReference type="ARBA" id="ARBA00004496"/>
    </source>
</evidence>
<evidence type="ECO:0000259" key="8">
    <source>
        <dbReference type="PROSITE" id="PS50837"/>
    </source>
</evidence>
<evidence type="ECO:0000256" key="4">
    <source>
        <dbReference type="ARBA" id="ARBA00022737"/>
    </source>
</evidence>
<dbReference type="InterPro" id="IPR043136">
    <property type="entry name" value="B30.2/SPRY_sf"/>
</dbReference>
<dbReference type="InterPro" id="IPR007111">
    <property type="entry name" value="NACHT_NTPase"/>
</dbReference>
<dbReference type="Pfam" id="PF05729">
    <property type="entry name" value="NACHT"/>
    <property type="match status" value="1"/>
</dbReference>
<organism evidence="9 10">
    <name type="scientific">Gadus morhua</name>
    <name type="common">Atlantic cod</name>
    <dbReference type="NCBI Taxonomy" id="8049"/>
    <lineage>
        <taxon>Eukaryota</taxon>
        <taxon>Metazoa</taxon>
        <taxon>Chordata</taxon>
        <taxon>Craniata</taxon>
        <taxon>Vertebrata</taxon>
        <taxon>Euteleostomi</taxon>
        <taxon>Actinopterygii</taxon>
        <taxon>Neopterygii</taxon>
        <taxon>Teleostei</taxon>
        <taxon>Neoteleostei</taxon>
        <taxon>Acanthomorphata</taxon>
        <taxon>Zeiogadaria</taxon>
        <taxon>Gadariae</taxon>
        <taxon>Gadiformes</taxon>
        <taxon>Gadoidei</taxon>
        <taxon>Gadidae</taxon>
        <taxon>Gadus</taxon>
    </lineage>
</organism>
<evidence type="ECO:0000313" key="9">
    <source>
        <dbReference type="Ensembl" id="ENSGMOP00000032273.1"/>
    </source>
</evidence>
<evidence type="ECO:0000256" key="5">
    <source>
        <dbReference type="ARBA" id="ARBA00022741"/>
    </source>
</evidence>
<dbReference type="InterPro" id="IPR006574">
    <property type="entry name" value="PRY"/>
</dbReference>
<dbReference type="SMART" id="SM01288">
    <property type="entry name" value="FISNA"/>
    <property type="match status" value="1"/>
</dbReference>
<protein>
    <submittedName>
        <fullName evidence="9">Uncharacterized protein</fullName>
    </submittedName>
</protein>
<dbReference type="Gene3D" id="3.40.50.300">
    <property type="entry name" value="P-loop containing nucleotide triphosphate hydrolases"/>
    <property type="match status" value="1"/>
</dbReference>
<dbReference type="Gene3D" id="3.80.10.10">
    <property type="entry name" value="Ribonuclease Inhibitor"/>
    <property type="match status" value="1"/>
</dbReference>
<dbReference type="CDD" id="cd16040">
    <property type="entry name" value="SPRY_PRY_SNTX"/>
    <property type="match status" value="1"/>
</dbReference>
<dbReference type="SMART" id="SM00589">
    <property type="entry name" value="PRY"/>
    <property type="match status" value="1"/>
</dbReference>
<reference evidence="9" key="1">
    <citation type="submission" date="2025-08" db="UniProtKB">
        <authorList>
            <consortium name="Ensembl"/>
        </authorList>
    </citation>
    <scope>IDENTIFICATION</scope>
</reference>
<accession>A0A8C5AIS6</accession>
<evidence type="ECO:0000256" key="6">
    <source>
        <dbReference type="ARBA" id="ARBA00022840"/>
    </source>
</evidence>
<dbReference type="Pfam" id="PF17779">
    <property type="entry name" value="WHD_NOD2"/>
    <property type="match status" value="1"/>
</dbReference>
<dbReference type="InterPro" id="IPR003877">
    <property type="entry name" value="SPRY_dom"/>
</dbReference>
<dbReference type="InterPro" id="IPR003879">
    <property type="entry name" value="Butyrophylin_SPRY"/>
</dbReference>
<dbReference type="PROSITE" id="PS50837">
    <property type="entry name" value="NACHT"/>
    <property type="match status" value="1"/>
</dbReference>
<dbReference type="Ensembl" id="ENSGMOT00000050133.1">
    <property type="protein sequence ID" value="ENSGMOP00000032273.1"/>
    <property type="gene ID" value="ENSGMOG00000030094.1"/>
</dbReference>
<dbReference type="Pfam" id="PF00622">
    <property type="entry name" value="SPRY"/>
    <property type="match status" value="1"/>
</dbReference>
<dbReference type="Pfam" id="PF13765">
    <property type="entry name" value="PRY"/>
    <property type="match status" value="1"/>
</dbReference>
<keyword evidence="6" id="KW-0067">ATP-binding</keyword>
<dbReference type="GO" id="GO:0005524">
    <property type="term" value="F:ATP binding"/>
    <property type="evidence" value="ECO:0007669"/>
    <property type="project" value="UniProtKB-KW"/>
</dbReference>
<keyword evidence="4" id="KW-0677">Repeat</keyword>
<keyword evidence="3" id="KW-0433">Leucine-rich repeat</keyword>
<dbReference type="Pfam" id="PF14484">
    <property type="entry name" value="FISNA"/>
    <property type="match status" value="1"/>
</dbReference>
<dbReference type="PROSITE" id="PS50188">
    <property type="entry name" value="B302_SPRY"/>
    <property type="match status" value="1"/>
</dbReference>
<dbReference type="GeneTree" id="ENSGT01150000286904"/>
<evidence type="ECO:0000256" key="2">
    <source>
        <dbReference type="ARBA" id="ARBA00022490"/>
    </source>
</evidence>
<reference evidence="9" key="2">
    <citation type="submission" date="2025-09" db="UniProtKB">
        <authorList>
            <consortium name="Ensembl"/>
        </authorList>
    </citation>
    <scope>IDENTIFICATION</scope>
</reference>
<dbReference type="Gene3D" id="2.60.120.920">
    <property type="match status" value="1"/>
</dbReference>
<evidence type="ECO:0000313" key="10">
    <source>
        <dbReference type="Proteomes" id="UP000694546"/>
    </source>
</evidence>
<dbReference type="SMART" id="SM00368">
    <property type="entry name" value="LRR_RI"/>
    <property type="match status" value="4"/>
</dbReference>
<dbReference type="AlphaFoldDB" id="A0A8C5AIS6"/>
<feature type="domain" description="B30.2/SPRY" evidence="7">
    <location>
        <begin position="753"/>
        <end position="952"/>
    </location>
</feature>
<keyword evidence="2" id="KW-0963">Cytoplasm</keyword>